<dbReference type="UniPathway" id="UPA00241">
    <property type="reaction ID" value="UER00356"/>
</dbReference>
<comment type="catalytic activity">
    <reaction evidence="6">
        <text>3'-dephospho-CoA + ATP = ADP + CoA + H(+)</text>
        <dbReference type="Rhea" id="RHEA:18245"/>
        <dbReference type="ChEBI" id="CHEBI:15378"/>
        <dbReference type="ChEBI" id="CHEBI:30616"/>
        <dbReference type="ChEBI" id="CHEBI:57287"/>
        <dbReference type="ChEBI" id="CHEBI:57328"/>
        <dbReference type="ChEBI" id="CHEBI:456216"/>
        <dbReference type="EC" id="2.7.1.24"/>
    </reaction>
</comment>
<dbReference type="SUPFAM" id="SSF81301">
    <property type="entry name" value="Nucleotidyltransferase"/>
    <property type="match status" value="1"/>
</dbReference>
<dbReference type="InterPro" id="IPR043519">
    <property type="entry name" value="NT_sf"/>
</dbReference>
<keyword evidence="3 6" id="KW-0963">Cytoplasm</keyword>
<dbReference type="eggNOG" id="COG2320">
    <property type="taxonomic scope" value="Bacteria"/>
</dbReference>
<dbReference type="PANTHER" id="PTHR10695">
    <property type="entry name" value="DEPHOSPHO-COA KINASE-RELATED"/>
    <property type="match status" value="1"/>
</dbReference>
<evidence type="ECO:0000256" key="7">
    <source>
        <dbReference type="NCBIfam" id="TIGR00152"/>
    </source>
</evidence>
<dbReference type="GO" id="GO:0005737">
    <property type="term" value="C:cytoplasm"/>
    <property type="evidence" value="ECO:0007669"/>
    <property type="project" value="UniProtKB-SubCell"/>
</dbReference>
<dbReference type="EC" id="2.7.1.24" evidence="6 7"/>
<dbReference type="InterPro" id="IPR027417">
    <property type="entry name" value="P-loop_NTPase"/>
</dbReference>
<dbReference type="InterPro" id="IPR001977">
    <property type="entry name" value="Depp_CoAkinase"/>
</dbReference>
<dbReference type="GO" id="GO:0015937">
    <property type="term" value="P:coenzyme A biosynthetic process"/>
    <property type="evidence" value="ECO:0007669"/>
    <property type="project" value="UniProtKB-UniRule"/>
</dbReference>
<proteinExistence type="inferred from homology"/>
<keyword evidence="4 6" id="KW-0547">Nucleotide-binding</keyword>
<comment type="similarity">
    <text evidence="1">In the N-terminal section; belongs to the CoaE family.</text>
</comment>
<accession>K0KAS1</accession>
<evidence type="ECO:0000256" key="1">
    <source>
        <dbReference type="ARBA" id="ARBA00008826"/>
    </source>
</evidence>
<keyword evidence="9" id="KW-1185">Reference proteome</keyword>
<dbReference type="Pfam" id="PF04229">
    <property type="entry name" value="GrpB"/>
    <property type="match status" value="1"/>
</dbReference>
<organism evidence="8 9">
    <name type="scientific">Saccharothrix espanaensis (strain ATCC 51144 / DSM 44229 / JCM 9112 / NBRC 15066 / NRRL 15764)</name>
    <dbReference type="NCBI Taxonomy" id="1179773"/>
    <lineage>
        <taxon>Bacteria</taxon>
        <taxon>Bacillati</taxon>
        <taxon>Actinomycetota</taxon>
        <taxon>Actinomycetes</taxon>
        <taxon>Pseudonocardiales</taxon>
        <taxon>Pseudonocardiaceae</taxon>
        <taxon>Saccharothrix</taxon>
    </lineage>
</organism>
<dbReference type="PATRIC" id="fig|1179773.3.peg.6742"/>
<evidence type="ECO:0000313" key="8">
    <source>
        <dbReference type="EMBL" id="CCH33924.1"/>
    </source>
</evidence>
<comment type="similarity">
    <text evidence="2">In the C-terminal section; belongs to the UPF0157 (GrpB) family.</text>
</comment>
<dbReference type="HAMAP" id="MF_00376">
    <property type="entry name" value="Dephospho_CoA_kinase"/>
    <property type="match status" value="1"/>
</dbReference>
<dbReference type="Pfam" id="PF01121">
    <property type="entry name" value="CoaE"/>
    <property type="match status" value="1"/>
</dbReference>
<dbReference type="AlphaFoldDB" id="K0KAS1"/>
<feature type="binding site" evidence="6">
    <location>
        <begin position="29"/>
        <end position="34"/>
    </location>
    <ligand>
        <name>ATP</name>
        <dbReference type="ChEBI" id="CHEBI:30616"/>
    </ligand>
</feature>
<dbReference type="InterPro" id="IPR007344">
    <property type="entry name" value="GrpB/CoaE"/>
</dbReference>
<name>K0KAS1_SACES</name>
<dbReference type="GO" id="GO:0004140">
    <property type="term" value="F:dephospho-CoA kinase activity"/>
    <property type="evidence" value="ECO:0007669"/>
    <property type="project" value="UniProtKB-UniRule"/>
</dbReference>
<reference evidence="8 9" key="1">
    <citation type="journal article" date="2012" name="BMC Genomics">
        <title>Complete genome sequence of Saccharothrix espanaensis DSM 44229T and comparison to the other completely sequenced Pseudonocardiaceae.</title>
        <authorList>
            <person name="Strobel T."/>
            <person name="Al-Dilaimi A."/>
            <person name="Blom J."/>
            <person name="Gessner A."/>
            <person name="Kalinowski J."/>
            <person name="Luzhetska M."/>
            <person name="Puhler A."/>
            <person name="Szczepanowski R."/>
            <person name="Bechthold A."/>
            <person name="Ruckert C."/>
        </authorList>
    </citation>
    <scope>NUCLEOTIDE SEQUENCE [LARGE SCALE GENOMIC DNA]</scope>
    <source>
        <strain evidence="9">ATCC 51144 / DSM 44229 / JCM 9112 / NBRC 15066 / NRRL 15764</strain>
    </source>
</reference>
<sequence>MLGFMRVRLCVVGGQTVGMLRVGLSGGIGSGKSTVAGRLAEHGAVVIDADLLAREVVAPGTPGLAEIVAAFGDGVVDASGALDRAALAARVFSDDSARVTLNGITHPRIGARTAELISAAPSDAVVVHDVPLLVENGLAPMYHLVLIVDAASEVRVERLVGRGLSEQDARNRMAKQASDAQRRAVADVWLDNSGTPDRVLSVVDALWADRLVPYEANVRLRRFATGPLNVLPYDPTWPEQAARVGARISLAAGHRRVEHIGSTSVPGLAAKDVLDFQLAVTSLEEADSLASALADAGFPAVGPLEDTPRYGEPAEWHKRVHAGCDPDRRVHLHVRVEGGPGWNWALRFRDWLRADAAARQEYEDLKLELASRHTDGIAYGDAKEPWMKAATARMDAFYSDGQTS</sequence>
<protein>
    <recommendedName>
        <fullName evidence="6 7">Dephospho-CoA kinase</fullName>
        <ecNumber evidence="6 7">2.7.1.24</ecNumber>
    </recommendedName>
    <alternativeName>
        <fullName evidence="6">Dephosphocoenzyme A kinase</fullName>
    </alternativeName>
</protein>
<comment type="subcellular location">
    <subcellularLocation>
        <location evidence="6">Cytoplasm</location>
    </subcellularLocation>
</comment>
<dbReference type="NCBIfam" id="NF002879">
    <property type="entry name" value="PRK03333.1"/>
    <property type="match status" value="1"/>
</dbReference>
<dbReference type="eggNOG" id="COG0237">
    <property type="taxonomic scope" value="Bacteria"/>
</dbReference>
<keyword evidence="6 8" id="KW-0418">Kinase</keyword>
<dbReference type="CDD" id="cd02022">
    <property type="entry name" value="DPCK"/>
    <property type="match status" value="1"/>
</dbReference>
<comment type="similarity">
    <text evidence="6">Belongs to the CoaE family.</text>
</comment>
<dbReference type="Gene3D" id="3.40.50.300">
    <property type="entry name" value="P-loop containing nucleotide triphosphate hydrolases"/>
    <property type="match status" value="1"/>
</dbReference>
<dbReference type="PROSITE" id="PS51219">
    <property type="entry name" value="DPCK"/>
    <property type="match status" value="1"/>
</dbReference>
<evidence type="ECO:0000256" key="5">
    <source>
        <dbReference type="ARBA" id="ARBA00022840"/>
    </source>
</evidence>
<dbReference type="NCBIfam" id="TIGR00152">
    <property type="entry name" value="dephospho-CoA kinase"/>
    <property type="match status" value="1"/>
</dbReference>
<comment type="function">
    <text evidence="6">Catalyzes the phosphorylation of the 3'-hydroxyl group of dephosphocoenzyme A to form coenzyme A.</text>
</comment>
<dbReference type="Proteomes" id="UP000006281">
    <property type="component" value="Chromosome"/>
</dbReference>
<dbReference type="GO" id="GO:0005524">
    <property type="term" value="F:ATP binding"/>
    <property type="evidence" value="ECO:0007669"/>
    <property type="project" value="UniProtKB-UniRule"/>
</dbReference>
<dbReference type="EMBL" id="HE804045">
    <property type="protein sequence ID" value="CCH33924.1"/>
    <property type="molecule type" value="Genomic_DNA"/>
</dbReference>
<gene>
    <name evidence="6 8" type="primary">coaE</name>
    <name evidence="8" type="ordered locus">BN6_66870</name>
</gene>
<evidence type="ECO:0000313" key="9">
    <source>
        <dbReference type="Proteomes" id="UP000006281"/>
    </source>
</evidence>
<keyword evidence="6" id="KW-0173">Coenzyme A biosynthesis</keyword>
<comment type="pathway">
    <text evidence="6">Cofactor biosynthesis; coenzyme A biosynthesis; CoA from (R)-pantothenate: step 5/5.</text>
</comment>
<dbReference type="HOGENOM" id="CLU_067032_0_0_11"/>
<dbReference type="Gene3D" id="3.30.460.10">
    <property type="entry name" value="Beta Polymerase, domain 2"/>
    <property type="match status" value="1"/>
</dbReference>
<dbReference type="KEGG" id="sesp:BN6_66870"/>
<keyword evidence="6 8" id="KW-0808">Transferase</keyword>
<keyword evidence="5 6" id="KW-0067">ATP-binding</keyword>
<evidence type="ECO:0000256" key="6">
    <source>
        <dbReference type="HAMAP-Rule" id="MF_00376"/>
    </source>
</evidence>
<dbReference type="STRING" id="1179773.BN6_66870"/>
<dbReference type="SUPFAM" id="SSF52540">
    <property type="entry name" value="P-loop containing nucleoside triphosphate hydrolases"/>
    <property type="match status" value="1"/>
</dbReference>
<evidence type="ECO:0000256" key="3">
    <source>
        <dbReference type="ARBA" id="ARBA00022490"/>
    </source>
</evidence>
<evidence type="ECO:0000256" key="2">
    <source>
        <dbReference type="ARBA" id="ARBA00011058"/>
    </source>
</evidence>
<dbReference type="PANTHER" id="PTHR10695:SF46">
    <property type="entry name" value="BIFUNCTIONAL COENZYME A SYNTHASE-RELATED"/>
    <property type="match status" value="1"/>
</dbReference>
<evidence type="ECO:0000256" key="4">
    <source>
        <dbReference type="ARBA" id="ARBA00022741"/>
    </source>
</evidence>